<feature type="compositionally biased region" description="Basic and acidic residues" evidence="1">
    <location>
        <begin position="23"/>
        <end position="39"/>
    </location>
</feature>
<organism evidence="2 3">
    <name type="scientific">Trichomalopsis sarcophagae</name>
    <dbReference type="NCBI Taxonomy" id="543379"/>
    <lineage>
        <taxon>Eukaryota</taxon>
        <taxon>Metazoa</taxon>
        <taxon>Ecdysozoa</taxon>
        <taxon>Arthropoda</taxon>
        <taxon>Hexapoda</taxon>
        <taxon>Insecta</taxon>
        <taxon>Pterygota</taxon>
        <taxon>Neoptera</taxon>
        <taxon>Endopterygota</taxon>
        <taxon>Hymenoptera</taxon>
        <taxon>Apocrita</taxon>
        <taxon>Proctotrupomorpha</taxon>
        <taxon>Chalcidoidea</taxon>
        <taxon>Pteromalidae</taxon>
        <taxon>Pteromalinae</taxon>
        <taxon>Trichomalopsis</taxon>
    </lineage>
</organism>
<keyword evidence="3" id="KW-1185">Reference proteome</keyword>
<name>A0A232EN34_9HYME</name>
<evidence type="ECO:0000256" key="1">
    <source>
        <dbReference type="SAM" id="MobiDB-lite"/>
    </source>
</evidence>
<protein>
    <submittedName>
        <fullName evidence="2">Uncharacterized protein</fullName>
    </submittedName>
</protein>
<comment type="caution">
    <text evidence="2">The sequence shown here is derived from an EMBL/GenBank/DDBJ whole genome shotgun (WGS) entry which is preliminary data.</text>
</comment>
<sequence>MYTCSSRRNSDLGGLAAVKVVESRRNSDVSCRSSDRRGSDVSQIKPLVINRRSSDISIQNLDKSPTHYSPNYLQGEKTESQQQQELKSESDSDQPDNYYGNEKAALMNGKDEGQGKSRKKNLSWKCDKVKNDQEDITAETSLLPEVQQQGRVTVCSLAYIQRKFFIFTKETHVDE</sequence>
<feature type="region of interest" description="Disordered" evidence="1">
    <location>
        <begin position="23"/>
        <end position="121"/>
    </location>
</feature>
<evidence type="ECO:0000313" key="2">
    <source>
        <dbReference type="EMBL" id="OXU19731.1"/>
    </source>
</evidence>
<evidence type="ECO:0000313" key="3">
    <source>
        <dbReference type="Proteomes" id="UP000215335"/>
    </source>
</evidence>
<reference evidence="2 3" key="1">
    <citation type="journal article" date="2017" name="Curr. Biol.">
        <title>The Evolution of Venom by Co-option of Single-Copy Genes.</title>
        <authorList>
            <person name="Martinson E.O."/>
            <person name="Mrinalini"/>
            <person name="Kelkar Y.D."/>
            <person name="Chang C.H."/>
            <person name="Werren J.H."/>
        </authorList>
    </citation>
    <scope>NUCLEOTIDE SEQUENCE [LARGE SCALE GENOMIC DNA]</scope>
    <source>
        <strain evidence="2 3">Alberta</strain>
        <tissue evidence="2">Whole body</tissue>
    </source>
</reference>
<feature type="compositionally biased region" description="Polar residues" evidence="1">
    <location>
        <begin position="55"/>
        <end position="72"/>
    </location>
</feature>
<dbReference type="EMBL" id="NNAY01003251">
    <property type="protein sequence ID" value="OXU19731.1"/>
    <property type="molecule type" value="Genomic_DNA"/>
</dbReference>
<accession>A0A232EN34</accession>
<dbReference type="AlphaFoldDB" id="A0A232EN34"/>
<dbReference type="Proteomes" id="UP000215335">
    <property type="component" value="Unassembled WGS sequence"/>
</dbReference>
<gene>
    <name evidence="2" type="ORF">TSAR_012838</name>
</gene>
<proteinExistence type="predicted"/>